<dbReference type="Pfam" id="PF17215">
    <property type="entry name" value="Rrp44_S1"/>
    <property type="match status" value="1"/>
</dbReference>
<evidence type="ECO:0000256" key="9">
    <source>
        <dbReference type="ARBA" id="ARBA00022553"/>
    </source>
</evidence>
<dbReference type="GO" id="GO:0000177">
    <property type="term" value="C:cytoplasmic exosome (RNase complex)"/>
    <property type="evidence" value="ECO:0007669"/>
    <property type="project" value="TreeGrafter"/>
</dbReference>
<keyword evidence="15" id="KW-0460">Magnesium</keyword>
<evidence type="ECO:0000256" key="3">
    <source>
        <dbReference type="ARBA" id="ARBA00004496"/>
    </source>
</evidence>
<evidence type="ECO:0000256" key="1">
    <source>
        <dbReference type="ARBA" id="ARBA00001936"/>
    </source>
</evidence>
<dbReference type="GO" id="GO:0071034">
    <property type="term" value="P:CUT catabolic process"/>
    <property type="evidence" value="ECO:0007669"/>
    <property type="project" value="UniProtKB-ARBA"/>
</dbReference>
<keyword evidence="26" id="KW-1133">Transmembrane helix</keyword>
<dbReference type="InterPro" id="IPR033770">
    <property type="entry name" value="RRP44_S1"/>
</dbReference>
<dbReference type="InterPro" id="IPR012340">
    <property type="entry name" value="NA-bd_OB-fold"/>
</dbReference>
<dbReference type="GO" id="GO:0071031">
    <property type="term" value="P:nuclear mRNA surveillance of mRNA 3'-end processing"/>
    <property type="evidence" value="ECO:0007669"/>
    <property type="project" value="TreeGrafter"/>
</dbReference>
<dbReference type="Gene3D" id="2.40.50.690">
    <property type="match status" value="1"/>
</dbReference>
<comment type="subcellular location">
    <subcellularLocation>
        <location evidence="3">Cytoplasm</location>
    </subcellularLocation>
    <subcellularLocation>
        <location evidence="4">Nucleus</location>
        <location evidence="4">Nucleolus</location>
    </subcellularLocation>
    <subcellularLocation>
        <location evidence="5">Nucleus</location>
        <location evidence="5">Nucleoplasm</location>
    </subcellularLocation>
</comment>
<keyword evidence="11" id="KW-0255">Endonuclease</keyword>
<evidence type="ECO:0000256" key="8">
    <source>
        <dbReference type="ARBA" id="ARBA00022552"/>
    </source>
</evidence>
<dbReference type="Pfam" id="PF00773">
    <property type="entry name" value="RNB"/>
    <property type="match status" value="1"/>
</dbReference>
<evidence type="ECO:0000256" key="5">
    <source>
        <dbReference type="ARBA" id="ARBA00004642"/>
    </source>
</evidence>
<evidence type="ECO:0000313" key="29">
    <source>
        <dbReference type="Ensembl" id="ENSACIP00000007767.1"/>
    </source>
</evidence>
<evidence type="ECO:0000256" key="7">
    <source>
        <dbReference type="ARBA" id="ARBA00022490"/>
    </source>
</evidence>
<keyword evidence="19" id="KW-0539">Nucleus</keyword>
<evidence type="ECO:0000256" key="2">
    <source>
        <dbReference type="ARBA" id="ARBA00001946"/>
    </source>
</evidence>
<dbReference type="GO" id="GO:0000175">
    <property type="term" value="F:3'-5'-RNA exonuclease activity"/>
    <property type="evidence" value="ECO:0007669"/>
    <property type="project" value="TreeGrafter"/>
</dbReference>
<evidence type="ECO:0000256" key="23">
    <source>
        <dbReference type="ARBA" id="ARBA00077930"/>
    </source>
</evidence>
<dbReference type="GO" id="GO:0004519">
    <property type="term" value="F:endonuclease activity"/>
    <property type="evidence" value="ECO:0007669"/>
    <property type="project" value="UniProtKB-KW"/>
</dbReference>
<dbReference type="Pfam" id="PF13638">
    <property type="entry name" value="PIN_4"/>
    <property type="match status" value="1"/>
</dbReference>
<dbReference type="CDD" id="cd09862">
    <property type="entry name" value="PIN_Rrp44-like"/>
    <property type="match status" value="1"/>
</dbReference>
<dbReference type="PANTHER" id="PTHR23355">
    <property type="entry name" value="RIBONUCLEASE"/>
    <property type="match status" value="1"/>
</dbReference>
<proteinExistence type="inferred from homology"/>
<sequence length="952" mass="108085">MLKSKTFVKKTRSGGVMKVVREHYLRDDIWCGSEACTECKQESTVLQKDACMESSLCSYPHYLVPDTNVVLHQIDILEDPVIRNVIILQTVLQEVRHRSAPVYKRLKDIIHAKEKHFYTFTNEHHRETFIEREPGESANDRNDRAIRVAVRWYSQHLKTFESDTDGLKVVLLTNDQGNKEKAQENGLLVHKCEEYVKSLIANPELVDRLALSNDDKNEITSSKVLFPEHLPLSRIQAGIKSGSFLQGTFRASRDNYLEATVFVQGEGEDSTEVLIQGLQNLNRAVHQDVVAVQLLPRNQWVAPSSVVLQDEGTAKDDEDAEEEEEKVTAAEAARKPTGKVVGIIKRNWRPFCGICSVSLVLMCVECFLKLHLWPDRRIPRIRIETRQASTLAGQRIMVAIDGWPKDSRYPNGHFVRSLGSAGEKDTEEEVLLLEHDVPHQAFSQAVLSFLPKMPWAITPEDMGKREDLRPLTVCSVDPPGCTDIDDALHCRELENGHLEVLVIYVTDISLFLLIWILLKFVIIFMNLILLCIQQRIDMVPELLSSNLCSLRSNVDRLTFSCIWEMNQKAEILKTRFTKSVINSKASLTYAEAQMRIDDTSKNDDITKSLRGLNKLAKILKRQRIEKGALTLSSLEVRFHMDSETHDPIDLQTKELMETNSMVEEFMLLANISVAQKIYDEFPECALLRKHPAPPPSNYDILIKAAKSKEVEIHTDSAKALADSLDAAKVDGFPYFNTLLRILATRCMMQAVYFCSGMDSDFHHYGLASPIYTHFTSPIRRYADIIVHRLLAVAIGADSTYPDLMDKHKESALCNNLNYRHKMSQYAQRASVAFHTQLFFKSRGILNEEGFILFVRKNAIIVLIPKFGLEGTVFFDTKAKVSPNKVFEEEGPTLTVEQHKFHIFDKVKVTISLDDSNIQHQKIRMALIDPVIPGVSVPAPDAQTPAKKQKLDR</sequence>
<dbReference type="Gene3D" id="3.40.50.1010">
    <property type="entry name" value="5'-nuclease"/>
    <property type="match status" value="1"/>
</dbReference>
<evidence type="ECO:0000256" key="17">
    <source>
        <dbReference type="ARBA" id="ARBA00022990"/>
    </source>
</evidence>
<dbReference type="GO" id="GO:0006364">
    <property type="term" value="P:rRNA processing"/>
    <property type="evidence" value="ECO:0007669"/>
    <property type="project" value="UniProtKB-KW"/>
</dbReference>
<feature type="region of interest" description="Disordered" evidence="25">
    <location>
        <begin position="310"/>
        <end position="332"/>
    </location>
</feature>
<name>A0A3Q0RCB8_AMPCI</name>
<keyword evidence="12" id="KW-0378">Hydrolase</keyword>
<dbReference type="Pfam" id="PF17216">
    <property type="entry name" value="Rrp44_CSD1"/>
    <property type="match status" value="1"/>
</dbReference>
<keyword evidence="17" id="KW-0007">Acetylation</keyword>
<feature type="domain" description="PIN" evidence="27">
    <location>
        <begin position="61"/>
        <end position="180"/>
    </location>
</feature>
<dbReference type="PROSITE" id="PS01175">
    <property type="entry name" value="RIBONUCLEASE_II"/>
    <property type="match status" value="1"/>
</dbReference>
<evidence type="ECO:0000256" key="4">
    <source>
        <dbReference type="ARBA" id="ARBA00004604"/>
    </source>
</evidence>
<evidence type="ECO:0000256" key="13">
    <source>
        <dbReference type="ARBA" id="ARBA00022835"/>
    </source>
</evidence>
<keyword evidence="7" id="KW-0963">Cytoplasm</keyword>
<protein>
    <recommendedName>
        <fullName evidence="21">Exosome complex exonuclease RRP44</fullName>
    </recommendedName>
    <alternativeName>
        <fullName evidence="22">Protein DIS3 homolog</fullName>
    </alternativeName>
    <alternativeName>
        <fullName evidence="23">Ribosomal RNA-processing protein 44</fullName>
    </alternativeName>
</protein>
<evidence type="ECO:0000256" key="20">
    <source>
        <dbReference type="ARBA" id="ARBA00065106"/>
    </source>
</evidence>
<evidence type="ECO:0000256" key="16">
    <source>
        <dbReference type="ARBA" id="ARBA00022884"/>
    </source>
</evidence>
<feature type="domain" description="RNB" evidence="28">
    <location>
        <begin position="465"/>
        <end position="796"/>
    </location>
</feature>
<keyword evidence="8" id="KW-0698">rRNA processing</keyword>
<dbReference type="SMART" id="SM00955">
    <property type="entry name" value="RNB"/>
    <property type="match status" value="1"/>
</dbReference>
<dbReference type="InterPro" id="IPR033771">
    <property type="entry name" value="Rrp44_CSD1"/>
</dbReference>
<organism evidence="29 30">
    <name type="scientific">Amphilophus citrinellus</name>
    <name type="common">Midas cichlid</name>
    <name type="synonym">Cichlasoma citrinellum</name>
    <dbReference type="NCBI Taxonomy" id="61819"/>
    <lineage>
        <taxon>Eukaryota</taxon>
        <taxon>Metazoa</taxon>
        <taxon>Chordata</taxon>
        <taxon>Craniata</taxon>
        <taxon>Vertebrata</taxon>
        <taxon>Euteleostomi</taxon>
        <taxon>Actinopterygii</taxon>
        <taxon>Neopterygii</taxon>
        <taxon>Teleostei</taxon>
        <taxon>Neoteleostei</taxon>
        <taxon>Acanthomorphata</taxon>
        <taxon>Ovalentaria</taxon>
        <taxon>Cichlomorphae</taxon>
        <taxon>Cichliformes</taxon>
        <taxon>Cichlidae</taxon>
        <taxon>New World cichlids</taxon>
        <taxon>Cichlasomatinae</taxon>
        <taxon>Heroini</taxon>
        <taxon>Amphilophus</taxon>
    </lineage>
</organism>
<dbReference type="STRING" id="61819.ENSACIP00000007767"/>
<dbReference type="InterPro" id="IPR022966">
    <property type="entry name" value="RNase_II/R_CS"/>
</dbReference>
<dbReference type="GO" id="GO:0000176">
    <property type="term" value="C:nuclear exosome (RNase complex)"/>
    <property type="evidence" value="ECO:0007669"/>
    <property type="project" value="UniProtKB-ARBA"/>
</dbReference>
<keyword evidence="13" id="KW-0271">Exosome</keyword>
<dbReference type="SMART" id="SM00670">
    <property type="entry name" value="PINc"/>
    <property type="match status" value="1"/>
</dbReference>
<evidence type="ECO:0000259" key="28">
    <source>
        <dbReference type="SMART" id="SM00955"/>
    </source>
</evidence>
<evidence type="ECO:0000256" key="19">
    <source>
        <dbReference type="ARBA" id="ARBA00023242"/>
    </source>
</evidence>
<dbReference type="SUPFAM" id="SSF88723">
    <property type="entry name" value="PIN domain-like"/>
    <property type="match status" value="1"/>
</dbReference>
<evidence type="ECO:0000256" key="11">
    <source>
        <dbReference type="ARBA" id="ARBA00022759"/>
    </source>
</evidence>
<evidence type="ECO:0000256" key="21">
    <source>
        <dbReference type="ARBA" id="ARBA00074777"/>
    </source>
</evidence>
<reference evidence="29" key="1">
    <citation type="submission" date="2025-08" db="UniProtKB">
        <authorList>
            <consortium name="Ensembl"/>
        </authorList>
    </citation>
    <scope>IDENTIFICATION</scope>
</reference>
<keyword evidence="26" id="KW-0472">Membrane</keyword>
<dbReference type="InterPro" id="IPR050180">
    <property type="entry name" value="RNR_Ribonuclease"/>
</dbReference>
<evidence type="ECO:0000256" key="24">
    <source>
        <dbReference type="RuleBase" id="RU003901"/>
    </source>
</evidence>
<reference evidence="29" key="2">
    <citation type="submission" date="2025-09" db="UniProtKB">
        <authorList>
            <consortium name="Ensembl"/>
        </authorList>
    </citation>
    <scope>IDENTIFICATION</scope>
</reference>
<dbReference type="FunFam" id="3.40.50.1010:FF:000010">
    <property type="entry name" value="Exosome complex exonuclease DIS3"/>
    <property type="match status" value="1"/>
</dbReference>
<evidence type="ECO:0000256" key="6">
    <source>
        <dbReference type="ARBA" id="ARBA00005785"/>
    </source>
</evidence>
<evidence type="ECO:0000256" key="26">
    <source>
        <dbReference type="SAM" id="Phobius"/>
    </source>
</evidence>
<keyword evidence="30" id="KW-1185">Reference proteome</keyword>
<keyword evidence="16" id="KW-0694">RNA-binding</keyword>
<dbReference type="GO" id="GO:0003723">
    <property type="term" value="F:RNA binding"/>
    <property type="evidence" value="ECO:0007669"/>
    <property type="project" value="UniProtKB-KW"/>
</dbReference>
<dbReference type="GO" id="GO:0005654">
    <property type="term" value="C:nucleoplasm"/>
    <property type="evidence" value="ECO:0007669"/>
    <property type="project" value="UniProtKB-SubCell"/>
</dbReference>
<dbReference type="FunFam" id="2.40.50.140:FF:000125">
    <property type="entry name" value="exosome complex exonuclease RRP44 isoform X1"/>
    <property type="match status" value="1"/>
</dbReference>
<dbReference type="InterPro" id="IPR001900">
    <property type="entry name" value="RNase_II/R"/>
</dbReference>
<keyword evidence="18" id="KW-0464">Manganese</keyword>
<dbReference type="Ensembl" id="ENSACIT00000007996.1">
    <property type="protein sequence ID" value="ENSACIP00000007767.1"/>
    <property type="gene ID" value="ENSACIG00000006056.1"/>
</dbReference>
<evidence type="ECO:0000256" key="12">
    <source>
        <dbReference type="ARBA" id="ARBA00022801"/>
    </source>
</evidence>
<keyword evidence="26" id="KW-0812">Transmembrane</keyword>
<dbReference type="Gene3D" id="2.40.50.140">
    <property type="entry name" value="Nucleic acid-binding proteins"/>
    <property type="match status" value="1"/>
</dbReference>
<evidence type="ECO:0000256" key="25">
    <source>
        <dbReference type="SAM" id="MobiDB-lite"/>
    </source>
</evidence>
<keyword evidence="14" id="KW-0269">Exonuclease</keyword>
<accession>A0A3Q0RCB8</accession>
<dbReference type="SUPFAM" id="SSF50249">
    <property type="entry name" value="Nucleic acid-binding proteins"/>
    <property type="match status" value="3"/>
</dbReference>
<dbReference type="AlphaFoldDB" id="A0A3Q0RCB8"/>
<comment type="cofactor">
    <cofactor evidence="2">
        <name>Mg(2+)</name>
        <dbReference type="ChEBI" id="CHEBI:18420"/>
    </cofactor>
</comment>
<keyword evidence="10" id="KW-0540">Nuclease</keyword>
<dbReference type="InterPro" id="IPR041505">
    <property type="entry name" value="Dis3_CSD2"/>
</dbReference>
<dbReference type="InterPro" id="IPR029060">
    <property type="entry name" value="PIN-like_dom_sf"/>
</dbReference>
<evidence type="ECO:0000313" key="30">
    <source>
        <dbReference type="Proteomes" id="UP000261340"/>
    </source>
</evidence>
<dbReference type="FunFam" id="2.40.50.700:FF:000001">
    <property type="entry name" value="Exosome complex exonuclease exoribonuclease (Rrp44)"/>
    <property type="match status" value="1"/>
</dbReference>
<feature type="compositionally biased region" description="Acidic residues" evidence="25">
    <location>
        <begin position="316"/>
        <end position="325"/>
    </location>
</feature>
<comment type="subunit">
    <text evidence="20">Component of the RNA exosome complex; within the complex interacts with EXOSC4, EXOSC7 and EXOSC9 of the exosome core complex (Exo-9). The catalytically inactive RNA exosome core complex (Exo-9) associates with the catalytic subunit EXOSC10/RRP6. Exo-9 may associate with DIS3 to form the nucleolar exosome complex, or DIS3L to form the cytoplasmic exosome complex. Exo-9 is formed by a hexameric base ring consisting of the heterodimers EXOSC4-EXOSC9, EXOSC5-EXOSC8 and EXOSC6-EXOSC7, and a cap ring consisting of EXOSC1, EXOSC2 and EXOSC3; DIS3 associates with the base ring of Exo-9. The RNA exosome complex associates with cofactors C1D/RRP47, MPHOSPH6/MPP6 and MTREX/MTR4. Interacts with DHX34; the interaction is RNA-independent.</text>
</comment>
<evidence type="ECO:0000256" key="22">
    <source>
        <dbReference type="ARBA" id="ARBA00077221"/>
    </source>
</evidence>
<evidence type="ECO:0000259" key="27">
    <source>
        <dbReference type="SMART" id="SM00670"/>
    </source>
</evidence>
<dbReference type="GeneTree" id="ENSGT00530000063106"/>
<dbReference type="Proteomes" id="UP000261340">
    <property type="component" value="Unplaced"/>
</dbReference>
<dbReference type="Gene3D" id="2.40.50.700">
    <property type="match status" value="1"/>
</dbReference>
<dbReference type="InterPro" id="IPR002716">
    <property type="entry name" value="PIN_dom"/>
</dbReference>
<dbReference type="GO" id="GO:0016075">
    <property type="term" value="P:rRNA catabolic process"/>
    <property type="evidence" value="ECO:0007669"/>
    <property type="project" value="TreeGrafter"/>
</dbReference>
<comment type="cofactor">
    <cofactor evidence="1">
        <name>Mn(2+)</name>
        <dbReference type="ChEBI" id="CHEBI:29035"/>
    </cofactor>
</comment>
<evidence type="ECO:0000256" key="15">
    <source>
        <dbReference type="ARBA" id="ARBA00022842"/>
    </source>
</evidence>
<comment type="similarity">
    <text evidence="6 24">Belongs to the RNR ribonuclease family.</text>
</comment>
<evidence type="ECO:0000256" key="14">
    <source>
        <dbReference type="ARBA" id="ARBA00022839"/>
    </source>
</evidence>
<feature type="transmembrane region" description="Helical" evidence="26">
    <location>
        <begin position="501"/>
        <end position="529"/>
    </location>
</feature>
<dbReference type="OMA" id="GQVMRNN"/>
<dbReference type="Pfam" id="PF17849">
    <property type="entry name" value="OB_Dis3"/>
    <property type="match status" value="1"/>
</dbReference>
<dbReference type="PANTHER" id="PTHR23355:SF35">
    <property type="entry name" value="EXOSOME COMPLEX EXONUCLEASE RRP44"/>
    <property type="match status" value="1"/>
</dbReference>
<evidence type="ECO:0000256" key="10">
    <source>
        <dbReference type="ARBA" id="ARBA00022722"/>
    </source>
</evidence>
<keyword evidence="9" id="KW-0597">Phosphoprotein</keyword>
<dbReference type="GO" id="GO:0005730">
    <property type="term" value="C:nucleolus"/>
    <property type="evidence" value="ECO:0007669"/>
    <property type="project" value="UniProtKB-SubCell"/>
</dbReference>
<dbReference type="FunFam" id="2.40.50.690:FF:000002">
    <property type="entry name" value="exosome complex exonuclease RRP44 isoform X1"/>
    <property type="match status" value="1"/>
</dbReference>
<evidence type="ECO:0000256" key="18">
    <source>
        <dbReference type="ARBA" id="ARBA00023211"/>
    </source>
</evidence>